<name>A0ACC0IVJ7_9ERIC</name>
<organism evidence="1 2">
    <name type="scientific">Camellia lanceoleosa</name>
    <dbReference type="NCBI Taxonomy" id="1840588"/>
    <lineage>
        <taxon>Eukaryota</taxon>
        <taxon>Viridiplantae</taxon>
        <taxon>Streptophyta</taxon>
        <taxon>Embryophyta</taxon>
        <taxon>Tracheophyta</taxon>
        <taxon>Spermatophyta</taxon>
        <taxon>Magnoliopsida</taxon>
        <taxon>eudicotyledons</taxon>
        <taxon>Gunneridae</taxon>
        <taxon>Pentapetalae</taxon>
        <taxon>asterids</taxon>
        <taxon>Ericales</taxon>
        <taxon>Theaceae</taxon>
        <taxon>Camellia</taxon>
    </lineage>
</organism>
<evidence type="ECO:0000313" key="2">
    <source>
        <dbReference type="Proteomes" id="UP001060215"/>
    </source>
</evidence>
<proteinExistence type="predicted"/>
<reference evidence="1 2" key="1">
    <citation type="journal article" date="2022" name="Plant J.">
        <title>Chromosome-level genome of Camellia lanceoleosa provides a valuable resource for understanding genome evolution and self-incompatibility.</title>
        <authorList>
            <person name="Gong W."/>
            <person name="Xiao S."/>
            <person name="Wang L."/>
            <person name="Liao Z."/>
            <person name="Chang Y."/>
            <person name="Mo W."/>
            <person name="Hu G."/>
            <person name="Li W."/>
            <person name="Zhao G."/>
            <person name="Zhu H."/>
            <person name="Hu X."/>
            <person name="Ji K."/>
            <person name="Xiang X."/>
            <person name="Song Q."/>
            <person name="Yuan D."/>
            <person name="Jin S."/>
            <person name="Zhang L."/>
        </authorList>
    </citation>
    <scope>NUCLEOTIDE SEQUENCE [LARGE SCALE GENOMIC DNA]</scope>
    <source>
        <strain evidence="1">SQ_2022a</strain>
    </source>
</reference>
<dbReference type="Proteomes" id="UP001060215">
    <property type="component" value="Chromosome 1"/>
</dbReference>
<accession>A0ACC0IVJ7</accession>
<keyword evidence="2" id="KW-1185">Reference proteome</keyword>
<sequence>MGFSWNSLFEKMEKMGYNNDRSSVLQNVEEEDKELFLYGHRDRLATFFALLNTGRLSQTGWGKSTQVGKGVLGEGSKGSATSCDAGLKLWAGRHWWELGKEMEFAEGKIFGEQELH</sequence>
<dbReference type="EMBL" id="CM045758">
    <property type="protein sequence ID" value="KAI8029525.1"/>
    <property type="molecule type" value="Genomic_DNA"/>
</dbReference>
<evidence type="ECO:0000313" key="1">
    <source>
        <dbReference type="EMBL" id="KAI8029525.1"/>
    </source>
</evidence>
<gene>
    <name evidence="1" type="ORF">LOK49_LG01G00652</name>
</gene>
<protein>
    <submittedName>
        <fullName evidence="1">Pentatricopeptide repeat-containing protein</fullName>
    </submittedName>
</protein>
<comment type="caution">
    <text evidence="1">The sequence shown here is derived from an EMBL/GenBank/DDBJ whole genome shotgun (WGS) entry which is preliminary data.</text>
</comment>